<comment type="function">
    <text evidence="6">The RuvA-RuvB-RuvC complex processes Holliday junction (HJ) DNA during genetic recombination and DNA repair, while the RuvA-RuvB complex plays an important role in the rescue of blocked DNA replication forks via replication fork reversal (RFR). RuvA specifically binds to HJ cruciform DNA, conferring on it an open structure. The RuvB hexamer acts as an ATP-dependent pump, pulling dsDNA into and through the RuvAB complex. HJ branch migration allows RuvC to scan DNA until it finds its consensus sequence, where it cleaves and resolves the cruciform DNA.</text>
</comment>
<dbReference type="SMART" id="SM00278">
    <property type="entry name" value="HhH1"/>
    <property type="match status" value="2"/>
</dbReference>
<dbReference type="GO" id="GO:0048476">
    <property type="term" value="C:Holliday junction resolvase complex"/>
    <property type="evidence" value="ECO:0007669"/>
    <property type="project" value="UniProtKB-UniRule"/>
</dbReference>
<keyword evidence="2 6" id="KW-0227">DNA damage</keyword>
<dbReference type="GO" id="GO:0000400">
    <property type="term" value="F:four-way junction DNA binding"/>
    <property type="evidence" value="ECO:0007669"/>
    <property type="project" value="UniProtKB-UniRule"/>
</dbReference>
<dbReference type="InterPro" id="IPR013849">
    <property type="entry name" value="DNA_helicase_Holl-junc_RuvA_I"/>
</dbReference>
<reference evidence="8 9" key="1">
    <citation type="journal article" date="2015" name="Genome Announc.">
        <title>Expanding the biotechnology potential of lactobacilli through comparative genomics of 213 strains and associated genera.</title>
        <authorList>
            <person name="Sun Z."/>
            <person name="Harris H.M."/>
            <person name="McCann A."/>
            <person name="Guo C."/>
            <person name="Argimon S."/>
            <person name="Zhang W."/>
            <person name="Yang X."/>
            <person name="Jeffery I.B."/>
            <person name="Cooney J.C."/>
            <person name="Kagawa T.F."/>
            <person name="Liu W."/>
            <person name="Song Y."/>
            <person name="Salvetti E."/>
            <person name="Wrobel A."/>
            <person name="Rasinkangas P."/>
            <person name="Parkhill J."/>
            <person name="Rea M.C."/>
            <person name="O'Sullivan O."/>
            <person name="Ritari J."/>
            <person name="Douillard F.P."/>
            <person name="Paul Ross R."/>
            <person name="Yang R."/>
            <person name="Briner A.E."/>
            <person name="Felis G.E."/>
            <person name="de Vos W.M."/>
            <person name="Barrangou R."/>
            <person name="Klaenhammer T.R."/>
            <person name="Caufield P.W."/>
            <person name="Cui Y."/>
            <person name="Zhang H."/>
            <person name="O'Toole P.W."/>
        </authorList>
    </citation>
    <scope>NUCLEOTIDE SEQUENCE [LARGE SCALE GENOMIC DNA]</scope>
    <source>
        <strain evidence="8 9">DSM 20405</strain>
    </source>
</reference>
<dbReference type="Gene3D" id="2.40.50.140">
    <property type="entry name" value="Nucleic acid-binding proteins"/>
    <property type="match status" value="1"/>
</dbReference>
<evidence type="ECO:0000256" key="4">
    <source>
        <dbReference type="ARBA" id="ARBA00023172"/>
    </source>
</evidence>
<dbReference type="GO" id="GO:0009379">
    <property type="term" value="C:Holliday junction helicase complex"/>
    <property type="evidence" value="ECO:0007669"/>
    <property type="project" value="InterPro"/>
</dbReference>
<keyword evidence="3 6" id="KW-0238">DNA-binding</keyword>
<dbReference type="GO" id="GO:0006310">
    <property type="term" value="P:DNA recombination"/>
    <property type="evidence" value="ECO:0007669"/>
    <property type="project" value="UniProtKB-UniRule"/>
</dbReference>
<feature type="region of interest" description="Domain III" evidence="6">
    <location>
        <begin position="141"/>
        <end position="189"/>
    </location>
</feature>
<dbReference type="Proteomes" id="UP000051841">
    <property type="component" value="Unassembled WGS sequence"/>
</dbReference>
<dbReference type="AlphaFoldDB" id="A0A0R2HE47"/>
<dbReference type="InterPro" id="IPR000085">
    <property type="entry name" value="RuvA"/>
</dbReference>
<dbReference type="InterPro" id="IPR011114">
    <property type="entry name" value="RuvA_C"/>
</dbReference>
<evidence type="ECO:0000256" key="6">
    <source>
        <dbReference type="HAMAP-Rule" id="MF_00031"/>
    </source>
</evidence>
<comment type="caution">
    <text evidence="6">Lacks conserved residue(s) required for the propagation of feature annotation.</text>
</comment>
<dbReference type="Pfam" id="PF14520">
    <property type="entry name" value="HHH_5"/>
    <property type="match status" value="1"/>
</dbReference>
<keyword evidence="8" id="KW-0347">Helicase</keyword>
<organism evidence="8 9">
    <name type="scientific">Kandleria vitulina DSM 20405</name>
    <dbReference type="NCBI Taxonomy" id="1410657"/>
    <lineage>
        <taxon>Bacteria</taxon>
        <taxon>Bacillati</taxon>
        <taxon>Bacillota</taxon>
        <taxon>Erysipelotrichia</taxon>
        <taxon>Erysipelotrichales</taxon>
        <taxon>Coprobacillaceae</taxon>
        <taxon>Kandleria</taxon>
    </lineage>
</organism>
<proteinExistence type="inferred from homology"/>
<dbReference type="InterPro" id="IPR012340">
    <property type="entry name" value="NA-bd_OB-fold"/>
</dbReference>
<dbReference type="Pfam" id="PF01330">
    <property type="entry name" value="RuvA_N"/>
    <property type="match status" value="1"/>
</dbReference>
<dbReference type="SUPFAM" id="SSF50249">
    <property type="entry name" value="Nucleic acid-binding proteins"/>
    <property type="match status" value="1"/>
</dbReference>
<keyword evidence="4 6" id="KW-0233">DNA recombination</keyword>
<keyword evidence="8" id="KW-0547">Nucleotide-binding</keyword>
<dbReference type="GO" id="GO:0005524">
    <property type="term" value="F:ATP binding"/>
    <property type="evidence" value="ECO:0007669"/>
    <property type="project" value="InterPro"/>
</dbReference>
<sequence length="189" mass="20948">MYSYIKGLIVALASDHIVMDNNGIGYLVYVPNPYAFTRNKEATVHIFQSITENDMRLYGFETSEQKELFLKLIKVKGIGPKSAVAILATGNVNDIIQAIENSDAKFLKSFPGIGPKAAQQIILDLKGKFDGVERIEALSGDAKEYEEAIEVLVALGYKQKDVEKVMKTIRNENLDTNGFVKKALALMTK</sequence>
<feature type="domain" description="Helix-hairpin-helix DNA-binding motif class 1" evidence="7">
    <location>
        <begin position="70"/>
        <end position="89"/>
    </location>
</feature>
<evidence type="ECO:0000256" key="3">
    <source>
        <dbReference type="ARBA" id="ARBA00023125"/>
    </source>
</evidence>
<dbReference type="PATRIC" id="fig|1410657.5.peg.1986"/>
<evidence type="ECO:0000256" key="2">
    <source>
        <dbReference type="ARBA" id="ARBA00022763"/>
    </source>
</evidence>
<comment type="domain">
    <text evidence="6">Has three domains with a flexible linker between the domains II and III and assumes an 'L' shape. Domain III is highly mobile and contacts RuvB.</text>
</comment>
<dbReference type="SUPFAM" id="SSF46929">
    <property type="entry name" value="DNA helicase RuvA subunit, C-terminal domain"/>
    <property type="match status" value="1"/>
</dbReference>
<comment type="similarity">
    <text evidence="6">Belongs to the RuvA family.</text>
</comment>
<comment type="caution">
    <text evidence="8">The sequence shown here is derived from an EMBL/GenBank/DDBJ whole genome shotgun (WGS) entry which is preliminary data.</text>
</comment>
<keyword evidence="5 6" id="KW-0234">DNA repair</keyword>
<accession>A0A0R2HE47</accession>
<dbReference type="InterPro" id="IPR003583">
    <property type="entry name" value="Hlx-hairpin-Hlx_DNA-bd_motif"/>
</dbReference>
<dbReference type="GO" id="GO:0005737">
    <property type="term" value="C:cytoplasm"/>
    <property type="evidence" value="ECO:0007669"/>
    <property type="project" value="UniProtKB-SubCell"/>
</dbReference>
<protein>
    <recommendedName>
        <fullName evidence="6">Holliday junction branch migration complex subunit RuvA</fullName>
    </recommendedName>
</protein>
<comment type="subcellular location">
    <subcellularLocation>
        <location evidence="6">Cytoplasm</location>
    </subcellularLocation>
</comment>
<dbReference type="InterPro" id="IPR036267">
    <property type="entry name" value="RuvA_C_sf"/>
</dbReference>
<evidence type="ECO:0000259" key="7">
    <source>
        <dbReference type="SMART" id="SM00278"/>
    </source>
</evidence>
<dbReference type="InterPro" id="IPR010994">
    <property type="entry name" value="RuvA_2-like"/>
</dbReference>
<evidence type="ECO:0000256" key="1">
    <source>
        <dbReference type="ARBA" id="ARBA00022490"/>
    </source>
</evidence>
<dbReference type="NCBIfam" id="TIGR00084">
    <property type="entry name" value="ruvA"/>
    <property type="match status" value="1"/>
</dbReference>
<dbReference type="SUPFAM" id="SSF47781">
    <property type="entry name" value="RuvA domain 2-like"/>
    <property type="match status" value="1"/>
</dbReference>
<name>A0A0R2HE47_9FIRM</name>
<dbReference type="GO" id="GO:0009378">
    <property type="term" value="F:four-way junction helicase activity"/>
    <property type="evidence" value="ECO:0007669"/>
    <property type="project" value="InterPro"/>
</dbReference>
<dbReference type="CDD" id="cd14332">
    <property type="entry name" value="UBA_RuvA_C"/>
    <property type="match status" value="1"/>
</dbReference>
<keyword evidence="1 6" id="KW-0963">Cytoplasm</keyword>
<dbReference type="Gene3D" id="1.10.8.10">
    <property type="entry name" value="DNA helicase RuvA subunit, C-terminal domain"/>
    <property type="match status" value="1"/>
</dbReference>
<feature type="domain" description="Helix-hairpin-helix DNA-binding motif class 1" evidence="7">
    <location>
        <begin position="105"/>
        <end position="124"/>
    </location>
</feature>
<evidence type="ECO:0000313" key="9">
    <source>
        <dbReference type="Proteomes" id="UP000051841"/>
    </source>
</evidence>
<dbReference type="EMBL" id="JQBL01000007">
    <property type="protein sequence ID" value="KRN50606.1"/>
    <property type="molecule type" value="Genomic_DNA"/>
</dbReference>
<keyword evidence="8" id="KW-0067">ATP-binding</keyword>
<dbReference type="GO" id="GO:0006281">
    <property type="term" value="P:DNA repair"/>
    <property type="evidence" value="ECO:0007669"/>
    <property type="project" value="UniProtKB-UniRule"/>
</dbReference>
<dbReference type="RefSeq" id="WP_031588929.1">
    <property type="nucleotide sequence ID" value="NZ_JNKN01000007.1"/>
</dbReference>
<dbReference type="HAMAP" id="MF_00031">
    <property type="entry name" value="DNA_HJ_migration_RuvA"/>
    <property type="match status" value="1"/>
</dbReference>
<keyword evidence="8" id="KW-0378">Hydrolase</keyword>
<gene>
    <name evidence="6" type="primary">ruvA</name>
    <name evidence="8" type="ORF">IV49_GL001925</name>
</gene>
<dbReference type="Gene3D" id="1.10.150.20">
    <property type="entry name" value="5' to 3' exonuclease, C-terminal subdomain"/>
    <property type="match status" value="1"/>
</dbReference>
<evidence type="ECO:0000256" key="5">
    <source>
        <dbReference type="ARBA" id="ARBA00023204"/>
    </source>
</evidence>
<keyword evidence="9" id="KW-1185">Reference proteome</keyword>
<comment type="subunit">
    <text evidence="6">Homotetramer. Forms an RuvA(8)-RuvB(12)-Holliday junction (HJ) complex. HJ DNA is sandwiched between 2 RuvA tetramers; dsDNA enters through RuvA and exits via RuvB. An RuvB hexamer assembles on each DNA strand where it exits the tetramer. Each RuvB hexamer is contacted by two RuvA subunits (via domain III) on 2 adjacent RuvB subunits; this complex drives branch migration. In the full resolvosome a probable DNA-RuvA(4)-RuvB(12)-RuvC(2) complex forms which resolves the HJ.</text>
</comment>
<dbReference type="Pfam" id="PF07499">
    <property type="entry name" value="RuvA_C"/>
    <property type="match status" value="1"/>
</dbReference>
<evidence type="ECO:0000313" key="8">
    <source>
        <dbReference type="EMBL" id="KRN50606.1"/>
    </source>
</evidence>